<keyword evidence="4" id="KW-1003">Cell membrane</keyword>
<name>A0ABM7X1A7_9BACT</name>
<evidence type="ECO:0000256" key="1">
    <source>
        <dbReference type="ARBA" id="ARBA00004429"/>
    </source>
</evidence>
<dbReference type="InterPro" id="IPR027463">
    <property type="entry name" value="AcrB_DN_DC_subdom"/>
</dbReference>
<dbReference type="EMBL" id="AP025591">
    <property type="protein sequence ID" value="BDG05582.1"/>
    <property type="molecule type" value="Genomic_DNA"/>
</dbReference>
<dbReference type="SUPFAM" id="SSF82714">
    <property type="entry name" value="Multidrug efflux transporter AcrB TolC docking domain, DN and DC subdomains"/>
    <property type="match status" value="2"/>
</dbReference>
<keyword evidence="3" id="KW-0813">Transport</keyword>
<dbReference type="Pfam" id="PF00873">
    <property type="entry name" value="ACR_tran"/>
    <property type="match status" value="1"/>
</dbReference>
<keyword evidence="7 10" id="KW-1133">Transmembrane helix</keyword>
<evidence type="ECO:0000256" key="5">
    <source>
        <dbReference type="ARBA" id="ARBA00022519"/>
    </source>
</evidence>
<dbReference type="InterPro" id="IPR001036">
    <property type="entry name" value="Acrflvin-R"/>
</dbReference>
<comment type="subcellular location">
    <subcellularLocation>
        <location evidence="1">Cell inner membrane</location>
        <topology evidence="1">Multi-pass membrane protein</topology>
    </subcellularLocation>
</comment>
<gene>
    <name evidence="11" type="primary">mexB</name>
    <name evidence="11" type="ORF">AMOR_45780</name>
</gene>
<feature type="transmembrane region" description="Helical" evidence="10">
    <location>
        <begin position="437"/>
        <end position="458"/>
    </location>
</feature>
<keyword evidence="6 10" id="KW-0812">Transmembrane</keyword>
<feature type="transmembrane region" description="Helical" evidence="10">
    <location>
        <begin position="340"/>
        <end position="359"/>
    </location>
</feature>
<dbReference type="Gene3D" id="3.30.70.1320">
    <property type="entry name" value="Multidrug efflux transporter AcrB pore domain like"/>
    <property type="match status" value="1"/>
</dbReference>
<dbReference type="Proteomes" id="UP001162891">
    <property type="component" value="Chromosome"/>
</dbReference>
<dbReference type="Gene3D" id="3.30.70.1440">
    <property type="entry name" value="Multidrug efflux transporter AcrB pore domain"/>
    <property type="match status" value="1"/>
</dbReference>
<feature type="compositionally biased region" description="Low complexity" evidence="9">
    <location>
        <begin position="1056"/>
        <end position="1066"/>
    </location>
</feature>
<evidence type="ECO:0000256" key="4">
    <source>
        <dbReference type="ARBA" id="ARBA00022475"/>
    </source>
</evidence>
<evidence type="ECO:0000313" key="12">
    <source>
        <dbReference type="Proteomes" id="UP001162891"/>
    </source>
</evidence>
<evidence type="ECO:0000256" key="10">
    <source>
        <dbReference type="SAM" id="Phobius"/>
    </source>
</evidence>
<dbReference type="Gene3D" id="3.30.2090.10">
    <property type="entry name" value="Multidrug efflux transporter AcrB TolC docking domain, DN and DC subdomains"/>
    <property type="match status" value="2"/>
</dbReference>
<sequence length="1066" mass="114520">MAQFFIERPIFAWVVGLLVMLAGALSIFGLPVSQYPAIAPPQISVYATYPGASAKTLEDTVTQVIEQRMNGLDNLRYMASQSDSAGNAQVTLTFDAGTNPDIAQVQVQNKLQLAMPQLPQEVQRQGVRVAKSVSNYLLIIGLVSEDGSMSRNDISDYAYSSMQDQISRVSGVGEVNTFGSAYAMRIWLNPDQLTKFRLTPLDVSQAVQAQNAQVSAGQLGGLPAVEGQRLTATITAQTRLQTPEQFRAILLRVNPDGSQVRLGDVARVELAGETSEIETYINGRPSSGIGVRLAAGANALQTANAVRARVDELAKFFPPGLKVVYPVDTTPFVRLSIEEVVKTLLEAIGLVFLVMFLFLQNFRATLIPTIAVPVVLLGTFGVLAAFGFSINTLTMFGLVLAIGLLVDDAIVVVENVERVMSEEGLPPKSATQKSMRQITGALVGIALVLAAVFVPMAFFGGSVGVIYRQFSITIVSSMALSVLVALSLTPALCATILKPVEKGHGLARKGFFGWFNRTYDRGAGRYQRIVEFLVRRRVRGMIGYAVLVVALAVLFGRVPTGFLPQEDQGLMYVQMVLPPGSTLEMTKKGLEQVSNHLLTEEKDAVESVMSIGGFNFGSRGQNAGVGFVRLKPWDERGSERLRADAVAARVQKAFATYKGANVFVFTPPAVTELGNATGFELQLEDRGNLGHDALMAARNQLLDLARKDPRLAKVRPSGLEDNPQFNVEVDQQKATALGVSLADVNQTLASTWGVAYVNDFMDKGRTKRVYMQADAPFRMNPQDLDRWYVRNRQGEMVPFSAIASSRWTFGPPKLERFNGIPSMAIQGEPAAGKSSGDAMAALEEIVAKLPAGIGSEWSGLSYEERISGANAPALYAISLLVVFLCLAALYESWSIPVSVMLVVPLGVLGAVLATMSRGLANDVFFQVGLLTTVGLSAKNAILIVEFAKELHERGRGVVAAALEAARMRLRPILMTSLAFILGVLPLAVAHGAGAGGQIAIGTAVIGGMVSATVLAVLFVPLFFALIARRAKPPAPRQELRDADEDARAEEEDEVSRAAAARGTAHA</sequence>
<evidence type="ECO:0000256" key="8">
    <source>
        <dbReference type="ARBA" id="ARBA00023136"/>
    </source>
</evidence>
<keyword evidence="5" id="KW-0997">Cell inner membrane</keyword>
<feature type="region of interest" description="Disordered" evidence="9">
    <location>
        <begin position="1032"/>
        <end position="1066"/>
    </location>
</feature>
<dbReference type="NCBIfam" id="NF000282">
    <property type="entry name" value="RND_permease_1"/>
    <property type="match status" value="1"/>
</dbReference>
<dbReference type="RefSeq" id="WP_248354543.1">
    <property type="nucleotide sequence ID" value="NZ_AP025591.1"/>
</dbReference>
<dbReference type="PRINTS" id="PR00702">
    <property type="entry name" value="ACRIFLAVINRP"/>
</dbReference>
<dbReference type="PANTHER" id="PTHR32063:SF13">
    <property type="entry name" value="MULTIDRUG EFFLUX PUMP SUBUNIT ACRB-RELATED"/>
    <property type="match status" value="1"/>
</dbReference>
<evidence type="ECO:0000256" key="2">
    <source>
        <dbReference type="ARBA" id="ARBA00010942"/>
    </source>
</evidence>
<organism evidence="11 12">
    <name type="scientific">Anaeromyxobacter oryzae</name>
    <dbReference type="NCBI Taxonomy" id="2918170"/>
    <lineage>
        <taxon>Bacteria</taxon>
        <taxon>Pseudomonadati</taxon>
        <taxon>Myxococcota</taxon>
        <taxon>Myxococcia</taxon>
        <taxon>Myxococcales</taxon>
        <taxon>Cystobacterineae</taxon>
        <taxon>Anaeromyxobacteraceae</taxon>
        <taxon>Anaeromyxobacter</taxon>
    </lineage>
</organism>
<feature type="transmembrane region" description="Helical" evidence="10">
    <location>
        <begin position="12"/>
        <end position="32"/>
    </location>
</feature>
<dbReference type="Gene3D" id="3.30.70.1430">
    <property type="entry name" value="Multidrug efflux transporter AcrB pore domain"/>
    <property type="match status" value="2"/>
</dbReference>
<feature type="transmembrane region" description="Helical" evidence="10">
    <location>
        <begin position="972"/>
        <end position="992"/>
    </location>
</feature>
<comment type="similarity">
    <text evidence="2">Belongs to the resistance-nodulation-cell division (RND) (TC 2.A.6) family.</text>
</comment>
<feature type="compositionally biased region" description="Acidic residues" evidence="9">
    <location>
        <begin position="1041"/>
        <end position="1053"/>
    </location>
</feature>
<dbReference type="Gene3D" id="1.20.1640.10">
    <property type="entry name" value="Multidrug efflux transporter AcrB transmembrane domain"/>
    <property type="match status" value="2"/>
</dbReference>
<dbReference type="NCBIfam" id="TIGR00915">
    <property type="entry name" value="2A0602"/>
    <property type="match status" value="1"/>
</dbReference>
<feature type="transmembrane region" description="Helical" evidence="10">
    <location>
        <begin position="923"/>
        <end position="944"/>
    </location>
</feature>
<evidence type="ECO:0000256" key="9">
    <source>
        <dbReference type="SAM" id="MobiDB-lite"/>
    </source>
</evidence>
<reference evidence="12" key="1">
    <citation type="journal article" date="2022" name="Int. J. Syst. Evol. Microbiol.">
        <title>Anaeromyxobacter oryzae sp. nov., Anaeromyxobacter diazotrophicus sp. nov. and Anaeromyxobacter paludicola sp. nov., isolated from paddy soils.</title>
        <authorList>
            <person name="Itoh H."/>
            <person name="Xu Z."/>
            <person name="Mise K."/>
            <person name="Masuda Y."/>
            <person name="Ushijima N."/>
            <person name="Hayakawa C."/>
            <person name="Shiratori Y."/>
            <person name="Senoo K."/>
        </authorList>
    </citation>
    <scope>NUCLEOTIDE SEQUENCE [LARGE SCALE GENOMIC DNA]</scope>
    <source>
        <strain evidence="12">Red232</strain>
    </source>
</reference>
<feature type="transmembrane region" description="Helical" evidence="10">
    <location>
        <begin position="366"/>
        <end position="390"/>
    </location>
</feature>
<evidence type="ECO:0000256" key="7">
    <source>
        <dbReference type="ARBA" id="ARBA00022989"/>
    </source>
</evidence>
<keyword evidence="8 10" id="KW-0472">Membrane</keyword>
<protein>
    <submittedName>
        <fullName evidence="11">Multidrug resistance protein MexB</fullName>
    </submittedName>
</protein>
<accession>A0ABM7X1A7</accession>
<keyword evidence="12" id="KW-1185">Reference proteome</keyword>
<feature type="transmembrane region" description="Helical" evidence="10">
    <location>
        <begin position="541"/>
        <end position="558"/>
    </location>
</feature>
<evidence type="ECO:0000256" key="3">
    <source>
        <dbReference type="ARBA" id="ARBA00022448"/>
    </source>
</evidence>
<dbReference type="SUPFAM" id="SSF82866">
    <property type="entry name" value="Multidrug efflux transporter AcrB transmembrane domain"/>
    <property type="match status" value="2"/>
</dbReference>
<feature type="transmembrane region" description="Helical" evidence="10">
    <location>
        <begin position="873"/>
        <end position="890"/>
    </location>
</feature>
<dbReference type="PANTHER" id="PTHR32063">
    <property type="match status" value="1"/>
</dbReference>
<dbReference type="InterPro" id="IPR004764">
    <property type="entry name" value="MdtF-like"/>
</dbReference>
<evidence type="ECO:0000313" key="11">
    <source>
        <dbReference type="EMBL" id="BDG05582.1"/>
    </source>
</evidence>
<feature type="transmembrane region" description="Helical" evidence="10">
    <location>
        <begin position="470"/>
        <end position="497"/>
    </location>
</feature>
<feature type="transmembrane region" description="Helical" evidence="10">
    <location>
        <begin position="998"/>
        <end position="1027"/>
    </location>
</feature>
<proteinExistence type="inferred from homology"/>
<feature type="transmembrane region" description="Helical" evidence="10">
    <location>
        <begin position="897"/>
        <end position="917"/>
    </location>
</feature>
<dbReference type="SUPFAM" id="SSF82693">
    <property type="entry name" value="Multidrug efflux transporter AcrB pore domain, PN1, PN2, PC1 and PC2 subdomains"/>
    <property type="match status" value="3"/>
</dbReference>
<evidence type="ECO:0000256" key="6">
    <source>
        <dbReference type="ARBA" id="ARBA00022692"/>
    </source>
</evidence>